<evidence type="ECO:0000313" key="2">
    <source>
        <dbReference type="EMBL" id="BCR03131.1"/>
    </source>
</evidence>
<feature type="compositionally biased region" description="Low complexity" evidence="1">
    <location>
        <begin position="67"/>
        <end position="83"/>
    </location>
</feature>
<organism evidence="2 3">
    <name type="scientific">Desulfuromonas versatilis</name>
    <dbReference type="NCBI Taxonomy" id="2802975"/>
    <lineage>
        <taxon>Bacteria</taxon>
        <taxon>Pseudomonadati</taxon>
        <taxon>Thermodesulfobacteriota</taxon>
        <taxon>Desulfuromonadia</taxon>
        <taxon>Desulfuromonadales</taxon>
        <taxon>Desulfuromonadaceae</taxon>
        <taxon>Desulfuromonas</taxon>
    </lineage>
</organism>
<feature type="region of interest" description="Disordered" evidence="1">
    <location>
        <begin position="57"/>
        <end position="83"/>
    </location>
</feature>
<protein>
    <submittedName>
        <fullName evidence="2">Uncharacterized protein</fullName>
    </submittedName>
</protein>
<gene>
    <name evidence="2" type="ORF">DESUT3_02000</name>
</gene>
<dbReference type="EMBL" id="AP024355">
    <property type="protein sequence ID" value="BCR03131.1"/>
    <property type="molecule type" value="Genomic_DNA"/>
</dbReference>
<accession>A0ABN6DVF2</accession>
<reference evidence="2 3" key="1">
    <citation type="journal article" date="2016" name="C (Basel)">
        <title>Selective Growth of and Electricity Production by Marine Exoelectrogenic Bacteria in Self-Aggregated Hydrogel of Microbially Reduced Graphene Oxide.</title>
        <authorList>
            <person name="Yoshida N."/>
            <person name="Goto Y."/>
            <person name="Miyata Y."/>
        </authorList>
    </citation>
    <scope>NUCLEOTIDE SEQUENCE [LARGE SCALE GENOMIC DNA]</scope>
    <source>
        <strain evidence="2 3">NIT-T3</strain>
    </source>
</reference>
<evidence type="ECO:0000313" key="3">
    <source>
        <dbReference type="Proteomes" id="UP001319827"/>
    </source>
</evidence>
<dbReference type="Proteomes" id="UP001319827">
    <property type="component" value="Chromosome"/>
</dbReference>
<reference evidence="2 3" key="2">
    <citation type="journal article" date="2021" name="Int. J. Syst. Evol. Microbiol.">
        <title>Isolation and Polyphasic Characterization of Desulfuromonas versatilis sp. Nov., an Electrogenic Bacteria Capable of Versatile Metabolism Isolated from a Graphene Oxide-Reducing Enrichment Culture.</title>
        <authorList>
            <person name="Xie L."/>
            <person name="Yoshida N."/>
            <person name="Ishii S."/>
            <person name="Meng L."/>
        </authorList>
    </citation>
    <scope>NUCLEOTIDE SEQUENCE [LARGE SCALE GENOMIC DNA]</scope>
    <source>
        <strain evidence="2 3">NIT-T3</strain>
    </source>
</reference>
<evidence type="ECO:0000256" key="1">
    <source>
        <dbReference type="SAM" id="MobiDB-lite"/>
    </source>
</evidence>
<keyword evidence="3" id="KW-1185">Reference proteome</keyword>
<proteinExistence type="predicted"/>
<sequence>MNPAGSDGVAQGPADVFLSDQILKALGPPLAGQYQIRHGATGSPLIGGCCAAEGPETSIAGTSDSQAPPRHTAEAAAAAPFRA</sequence>
<name>A0ABN6DVF2_9BACT</name>